<dbReference type="CDD" id="cd03360">
    <property type="entry name" value="LbH_AT_putative"/>
    <property type="match status" value="1"/>
</dbReference>
<keyword evidence="4" id="KW-1185">Reference proteome</keyword>
<protein>
    <submittedName>
        <fullName evidence="3">Acetyltransferase</fullName>
    </submittedName>
</protein>
<comment type="caution">
    <text evidence="3">The sequence shown here is derived from an EMBL/GenBank/DDBJ whole genome shotgun (WGS) entry which is preliminary data.</text>
</comment>
<evidence type="ECO:0000313" key="4">
    <source>
        <dbReference type="Proteomes" id="UP000309033"/>
    </source>
</evidence>
<gene>
    <name evidence="3" type="ORF">FED44_00835</name>
</gene>
<dbReference type="InterPro" id="IPR041561">
    <property type="entry name" value="PglD_N"/>
</dbReference>
<sequence length="211" mass="21935">MLVGAGGFARETAQLALASAGRWRLLGFLDDDPARHGTLVDGLPVLGGVAALPDHARLVVCTGRPDDYASRLRIVARLGLPAERYATLVHPTAVVSATSRVGPGSVVQAQCVLTASVEVGAHVAVMPHVTLTHDDVVEDFATIASGVRLAGGVRIRRGAYLGAGALVRENRTVGAWSLVGMGSVVTRDVPEGEVWAGNPARYLRPAPVNPT</sequence>
<feature type="active site" description="Proton acceptor" evidence="1">
    <location>
        <position position="133"/>
    </location>
</feature>
<name>A0A5R8ZM71_9ACTN</name>
<organism evidence="3 4">
    <name type="scientific">Microbispora triticiradicis</name>
    <dbReference type="NCBI Taxonomy" id="2200763"/>
    <lineage>
        <taxon>Bacteria</taxon>
        <taxon>Bacillati</taxon>
        <taxon>Actinomycetota</taxon>
        <taxon>Actinomycetes</taxon>
        <taxon>Streptosporangiales</taxon>
        <taxon>Streptosporangiaceae</taxon>
        <taxon>Microbispora</taxon>
    </lineage>
</organism>
<dbReference type="NCBIfam" id="TIGR03570">
    <property type="entry name" value="NeuD_NnaD"/>
    <property type="match status" value="1"/>
</dbReference>
<dbReference type="Proteomes" id="UP000309033">
    <property type="component" value="Unassembled WGS sequence"/>
</dbReference>
<evidence type="ECO:0000313" key="3">
    <source>
        <dbReference type="EMBL" id="TLP66840.1"/>
    </source>
</evidence>
<feature type="site" description="Increases basicity of active site His" evidence="1">
    <location>
        <position position="134"/>
    </location>
</feature>
<dbReference type="EMBL" id="VANP01000001">
    <property type="protein sequence ID" value="TLP66840.1"/>
    <property type="molecule type" value="Genomic_DNA"/>
</dbReference>
<dbReference type="PANTHER" id="PTHR43300">
    <property type="entry name" value="ACETYLTRANSFERASE"/>
    <property type="match status" value="1"/>
</dbReference>
<dbReference type="InterPro" id="IPR050179">
    <property type="entry name" value="Trans_hexapeptide_repeat"/>
</dbReference>
<dbReference type="InterPro" id="IPR020019">
    <property type="entry name" value="AcTrfase_PglD-like"/>
</dbReference>
<dbReference type="Gene3D" id="2.160.10.10">
    <property type="entry name" value="Hexapeptide repeat proteins"/>
    <property type="match status" value="1"/>
</dbReference>
<dbReference type="SUPFAM" id="SSF51161">
    <property type="entry name" value="Trimeric LpxA-like enzymes"/>
    <property type="match status" value="1"/>
</dbReference>
<dbReference type="GO" id="GO:0016740">
    <property type="term" value="F:transferase activity"/>
    <property type="evidence" value="ECO:0007669"/>
    <property type="project" value="UniProtKB-KW"/>
</dbReference>
<proteinExistence type="predicted"/>
<dbReference type="InterPro" id="IPR011004">
    <property type="entry name" value="Trimer_LpxA-like_sf"/>
</dbReference>
<dbReference type="PANTHER" id="PTHR43300:SF7">
    <property type="entry name" value="UDP-N-ACETYLBACILLOSAMINE N-ACETYLTRANSFERASE"/>
    <property type="match status" value="1"/>
</dbReference>
<feature type="domain" description="PglD N-terminal" evidence="2">
    <location>
        <begin position="2"/>
        <end position="51"/>
    </location>
</feature>
<evidence type="ECO:0000259" key="2">
    <source>
        <dbReference type="Pfam" id="PF17836"/>
    </source>
</evidence>
<evidence type="ECO:0000256" key="1">
    <source>
        <dbReference type="PIRSR" id="PIRSR620019-1"/>
    </source>
</evidence>
<accession>A0A5R8ZM71</accession>
<dbReference type="Gene3D" id="3.40.50.20">
    <property type="match status" value="1"/>
</dbReference>
<reference evidence="3" key="1">
    <citation type="submission" date="2019-05" db="EMBL/GenBank/DDBJ databases">
        <title>Isolation, diversity and antifungal activity of Actinobacteria from wheat.</title>
        <authorList>
            <person name="Yu B."/>
        </authorList>
    </citation>
    <scope>NUCLEOTIDE SEQUENCE [LARGE SCALE GENOMIC DNA]</scope>
    <source>
        <strain evidence="3">NEAU-HEGS1-5</strain>
    </source>
</reference>
<dbReference type="Pfam" id="PF17836">
    <property type="entry name" value="PglD_N"/>
    <property type="match status" value="1"/>
</dbReference>
<dbReference type="OrthoDB" id="3697257at2"/>
<dbReference type="AlphaFoldDB" id="A0A5R8ZM71"/>